<keyword evidence="3" id="KW-0813">Transport</keyword>
<dbReference type="PROSITE" id="PS51257">
    <property type="entry name" value="PROKAR_LIPOPROTEIN"/>
    <property type="match status" value="1"/>
</dbReference>
<feature type="compositionally biased region" description="Low complexity" evidence="4">
    <location>
        <begin position="445"/>
        <end position="463"/>
    </location>
</feature>
<proteinExistence type="inferred from homology"/>
<sequence>MKIPTVLTPVAALSCALLVLAGLVLQLHHLEGAFGPTRPAVADARRVTLLTAFSIQDSARYQEAFAQFEKDTGIEVTLRAAGGDFADHVYVATPGFDAPDIGLFAQPGLFRDMMAAGFVQPLPPDLSAQVQRDFPAFLDPLLGHEGRRHGVWARVAIKSLVWYRRALFERYGFAVPTTDRQLAALERAMIRRGFTPWCVGVAARGATGWVATDWVEEFMLRQAGAGDYDRWVAGDLPFSAPPVRTAFAAWDRMVHTPGMVDGGVAGVLGTQVEEAARRFASDPAPCLMMRNSEWVVSEFPEGMPVGPADAIDFFVLPGRSAAHTELLVAGDIAAALNTRPETMAVLRHMASADFARRRAAAGAYLSAHAQVTPNSYADPLSGRLAEVWRRASVMRMDASDLMPPAVGTAAFWTAMIDHLQGSPVPDATAGIDRAWRRWRAAQEIGSPPAGSAPAAAAPQGRQP</sequence>
<dbReference type="Pfam" id="PF01547">
    <property type="entry name" value="SBP_bac_1"/>
    <property type="match status" value="1"/>
</dbReference>
<evidence type="ECO:0000256" key="3">
    <source>
        <dbReference type="ARBA" id="ARBA00022448"/>
    </source>
</evidence>
<dbReference type="Proteomes" id="UP001336250">
    <property type="component" value="Unassembled WGS sequence"/>
</dbReference>
<dbReference type="PANTHER" id="PTHR43649">
    <property type="entry name" value="ARABINOSE-BINDING PROTEIN-RELATED"/>
    <property type="match status" value="1"/>
</dbReference>
<organism evidence="5 6">
    <name type="scientific">Aquincola agrisoli</name>
    <dbReference type="NCBI Taxonomy" id="3119538"/>
    <lineage>
        <taxon>Bacteria</taxon>
        <taxon>Pseudomonadati</taxon>
        <taxon>Pseudomonadota</taxon>
        <taxon>Betaproteobacteria</taxon>
        <taxon>Burkholderiales</taxon>
        <taxon>Sphaerotilaceae</taxon>
        <taxon>Aquincola</taxon>
    </lineage>
</organism>
<evidence type="ECO:0000313" key="5">
    <source>
        <dbReference type="EMBL" id="MEF7617162.1"/>
    </source>
</evidence>
<dbReference type="PANTHER" id="PTHR43649:SF29">
    <property type="entry name" value="OSMOPROTECTIVE COMPOUNDS-BINDING PROTEIN GGTB"/>
    <property type="match status" value="1"/>
</dbReference>
<comment type="similarity">
    <text evidence="2">Belongs to the bacterial solute-binding protein 1 family.</text>
</comment>
<dbReference type="RefSeq" id="WP_332292851.1">
    <property type="nucleotide sequence ID" value="NZ_JAZIBG010000054.1"/>
</dbReference>
<evidence type="ECO:0000313" key="6">
    <source>
        <dbReference type="Proteomes" id="UP001336250"/>
    </source>
</evidence>
<comment type="caution">
    <text evidence="5">The sequence shown here is derived from an EMBL/GenBank/DDBJ whole genome shotgun (WGS) entry which is preliminary data.</text>
</comment>
<dbReference type="InterPro" id="IPR050490">
    <property type="entry name" value="Bact_solute-bd_prot1"/>
</dbReference>
<accession>A0AAW9QP48</accession>
<gene>
    <name evidence="5" type="ORF">V4F39_24830</name>
</gene>
<evidence type="ECO:0000256" key="4">
    <source>
        <dbReference type="SAM" id="MobiDB-lite"/>
    </source>
</evidence>
<dbReference type="GO" id="GO:0042597">
    <property type="term" value="C:periplasmic space"/>
    <property type="evidence" value="ECO:0007669"/>
    <property type="project" value="UniProtKB-SubCell"/>
</dbReference>
<feature type="region of interest" description="Disordered" evidence="4">
    <location>
        <begin position="440"/>
        <end position="463"/>
    </location>
</feature>
<dbReference type="Gene3D" id="3.40.190.10">
    <property type="entry name" value="Periplasmic binding protein-like II"/>
    <property type="match status" value="2"/>
</dbReference>
<dbReference type="InterPro" id="IPR006059">
    <property type="entry name" value="SBP"/>
</dbReference>
<evidence type="ECO:0000256" key="1">
    <source>
        <dbReference type="ARBA" id="ARBA00004418"/>
    </source>
</evidence>
<name>A0AAW9QP48_9BURK</name>
<dbReference type="EMBL" id="JAZIBG010000054">
    <property type="protein sequence ID" value="MEF7617162.1"/>
    <property type="molecule type" value="Genomic_DNA"/>
</dbReference>
<keyword evidence="6" id="KW-1185">Reference proteome</keyword>
<dbReference type="SUPFAM" id="SSF53850">
    <property type="entry name" value="Periplasmic binding protein-like II"/>
    <property type="match status" value="1"/>
</dbReference>
<protein>
    <submittedName>
        <fullName evidence="5">Extracellular solute-binding protein</fullName>
    </submittedName>
</protein>
<comment type="subcellular location">
    <subcellularLocation>
        <location evidence="1">Periplasm</location>
    </subcellularLocation>
</comment>
<reference evidence="5 6" key="1">
    <citation type="submission" date="2024-02" db="EMBL/GenBank/DDBJ databases">
        <title>Genome sequence of Aquincola sp. MAHUQ-54.</title>
        <authorList>
            <person name="Huq M.A."/>
        </authorList>
    </citation>
    <scope>NUCLEOTIDE SEQUENCE [LARGE SCALE GENOMIC DNA]</scope>
    <source>
        <strain evidence="5 6">MAHUQ-54</strain>
    </source>
</reference>
<dbReference type="AlphaFoldDB" id="A0AAW9QP48"/>
<evidence type="ECO:0000256" key="2">
    <source>
        <dbReference type="ARBA" id="ARBA00008520"/>
    </source>
</evidence>